<dbReference type="GO" id="GO:0045490">
    <property type="term" value="P:pectin catabolic process"/>
    <property type="evidence" value="ECO:0007669"/>
    <property type="project" value="TreeGrafter"/>
</dbReference>
<name>A0A316HY74_9PSEU</name>
<reference evidence="4 5" key="1">
    <citation type="submission" date="2018-05" db="EMBL/GenBank/DDBJ databases">
        <title>Genomic Encyclopedia of Type Strains, Phase IV (KMG-IV): sequencing the most valuable type-strain genomes for metagenomic binning, comparative biology and taxonomic classification.</title>
        <authorList>
            <person name="Goeker M."/>
        </authorList>
    </citation>
    <scope>NUCLEOTIDE SEQUENCE [LARGE SCALE GENOMIC DNA]</scope>
    <source>
        <strain evidence="4 5">DSM 45480</strain>
    </source>
</reference>
<dbReference type="InterPro" id="IPR015289">
    <property type="entry name" value="A-L-arabinofuranosidase_B_cat"/>
</dbReference>
<keyword evidence="2" id="KW-1015">Disulfide bond</keyword>
<dbReference type="GO" id="GO:0019566">
    <property type="term" value="P:arabinose metabolic process"/>
    <property type="evidence" value="ECO:0007669"/>
    <property type="project" value="InterPro"/>
</dbReference>
<dbReference type="PROSITE" id="PS50231">
    <property type="entry name" value="RICIN_B_LECTIN"/>
    <property type="match status" value="1"/>
</dbReference>
<feature type="disulfide bond" evidence="2">
    <location>
        <begin position="221"/>
        <end position="222"/>
    </location>
</feature>
<feature type="domain" description="Ricin B lectin" evidence="3">
    <location>
        <begin position="388"/>
        <end position="520"/>
    </location>
</feature>
<dbReference type="EMBL" id="QGHB01000006">
    <property type="protein sequence ID" value="PWK85624.1"/>
    <property type="molecule type" value="Genomic_DNA"/>
</dbReference>
<dbReference type="PANTHER" id="PTHR39447:SF2">
    <property type="entry name" value="ALPHA-L-ARABINOFURANOSIDASE B"/>
    <property type="match status" value="1"/>
</dbReference>
<dbReference type="Gene3D" id="2.80.10.50">
    <property type="match status" value="1"/>
</dbReference>
<dbReference type="GO" id="GO:0030246">
    <property type="term" value="F:carbohydrate binding"/>
    <property type="evidence" value="ECO:0007669"/>
    <property type="project" value="UniProtKB-KW"/>
</dbReference>
<dbReference type="SUPFAM" id="SSF50370">
    <property type="entry name" value="Ricin B-like lectins"/>
    <property type="match status" value="1"/>
</dbReference>
<dbReference type="InterPro" id="IPR000772">
    <property type="entry name" value="Ricin_B_lectin"/>
</dbReference>
<dbReference type="InterPro" id="IPR035992">
    <property type="entry name" value="Ricin_B-like_lectins"/>
</dbReference>
<evidence type="ECO:0000313" key="4">
    <source>
        <dbReference type="EMBL" id="PWK85624.1"/>
    </source>
</evidence>
<dbReference type="SMART" id="SM00458">
    <property type="entry name" value="RICIN"/>
    <property type="match status" value="1"/>
</dbReference>
<dbReference type="CDD" id="cd23418">
    <property type="entry name" value="beta-trefoil_Ricin_XLN-like"/>
    <property type="match status" value="1"/>
</dbReference>
<sequence>MLEASPVMPRLTGRHNAVERLMTAKAQGSATRRLPAAVGMCVAVVLAVVPVTAVTSPAPAAAATTGPCDIYASGGTPCVAAHSTVRALYGSYNGNLYQVRRSSDNTTRNIGVLTAGGNANSAPQDAFCAGTTCVITVVYDQSGRGNDLWYQGSSVVPGSNQSRPAIATSESLTVGGDKAYSLYINPGNSYWRDGHLTGVPTGSAPEGMYMVTSGTHVNSGCCFDYGNSETTRSADAAGAMDAINFSTQCWFGGCAGTGPWVQADLEWGLYSGGSQQWNPNQRAFPNKFVTAMLKNNGTTRFALKGGNAQSGSMTTLWDGSLPPGYSPMKKQGAIILGSGGDCCKPGGGANLSAGTFYEGAMVSGYPSDATENAVQANIIAAGYSTGGSGTTGAVRGLASGRCLDVNAGSTTAGTPLQIWDCHSGTNQTWTRTASGQLTVYSGDGTRCAAAQNNQTSPGTAVVIAPCDGGAGQRWQFNANGTITGTQSGICLDVNGAATANGTKIILWTCHGGSNQQWSFG</sequence>
<dbReference type="Gene3D" id="2.60.120.200">
    <property type="match status" value="1"/>
</dbReference>
<feature type="active site" description="Proton donor" evidence="1">
    <location>
        <position position="341"/>
    </location>
</feature>
<dbReference type="Proteomes" id="UP000246005">
    <property type="component" value="Unassembled WGS sequence"/>
</dbReference>
<dbReference type="GO" id="GO:0031221">
    <property type="term" value="P:arabinan metabolic process"/>
    <property type="evidence" value="ECO:0007669"/>
    <property type="project" value="InterPro"/>
</dbReference>
<dbReference type="PANTHER" id="PTHR39447">
    <property type="entry name" value="ALPHA-L-ARABINOFURANOSIDASE B"/>
    <property type="match status" value="1"/>
</dbReference>
<evidence type="ECO:0000313" key="5">
    <source>
        <dbReference type="Proteomes" id="UP000246005"/>
    </source>
</evidence>
<feature type="disulfide bond" evidence="2">
    <location>
        <begin position="68"/>
        <end position="78"/>
    </location>
</feature>
<proteinExistence type="predicted"/>
<dbReference type="GO" id="GO:0046556">
    <property type="term" value="F:alpha-L-arabinofuranosidase activity"/>
    <property type="evidence" value="ECO:0007669"/>
    <property type="project" value="InterPro"/>
</dbReference>
<comment type="caution">
    <text evidence="4">The sequence shown here is derived from an EMBL/GenBank/DDBJ whole genome shotgun (WGS) entry which is preliminary data.</text>
</comment>
<dbReference type="InterPro" id="IPR038964">
    <property type="entry name" value="ABFB"/>
</dbReference>
<feature type="active site" description="Nucleophile" evidence="1">
    <location>
        <position position="266"/>
    </location>
</feature>
<evidence type="ECO:0000259" key="3">
    <source>
        <dbReference type="SMART" id="SM00458"/>
    </source>
</evidence>
<feature type="disulfide bond" evidence="2">
    <location>
        <begin position="128"/>
        <end position="133"/>
    </location>
</feature>
<dbReference type="InterPro" id="IPR013320">
    <property type="entry name" value="ConA-like_dom_sf"/>
</dbReference>
<organism evidence="4 5">
    <name type="scientific">Lentzea atacamensis</name>
    <dbReference type="NCBI Taxonomy" id="531938"/>
    <lineage>
        <taxon>Bacteria</taxon>
        <taxon>Bacillati</taxon>
        <taxon>Actinomycetota</taxon>
        <taxon>Actinomycetes</taxon>
        <taxon>Pseudonocardiales</taxon>
        <taxon>Pseudonocardiaceae</taxon>
        <taxon>Lentzea</taxon>
    </lineage>
</organism>
<gene>
    <name evidence="4" type="ORF">C8D88_106252</name>
</gene>
<evidence type="ECO:0000256" key="2">
    <source>
        <dbReference type="PIRSR" id="PIRSR638964-3"/>
    </source>
</evidence>
<keyword evidence="4" id="KW-0430">Lectin</keyword>
<dbReference type="AlphaFoldDB" id="A0A316HY74"/>
<accession>A0A316HY74</accession>
<dbReference type="Pfam" id="PF00652">
    <property type="entry name" value="Ricin_B_lectin"/>
    <property type="match status" value="1"/>
</dbReference>
<evidence type="ECO:0000256" key="1">
    <source>
        <dbReference type="PIRSR" id="PIRSR638964-1"/>
    </source>
</evidence>
<dbReference type="Pfam" id="PF09206">
    <property type="entry name" value="ArabFuran-catal"/>
    <property type="match status" value="1"/>
</dbReference>
<dbReference type="SUPFAM" id="SSF49899">
    <property type="entry name" value="Concanavalin A-like lectins/glucanases"/>
    <property type="match status" value="1"/>
</dbReference>
<protein>
    <submittedName>
        <fullName evidence="4">Ricin-type beta-trefoil lectin protein</fullName>
    </submittedName>
</protein>